<sequence>MRAFGQQIPPMRIRGFSYQNRRYVHLDSIMIGAFLDQICPYSKASWPSLKQAADFYPSHLSLVVHLFPLPYHDNAFAVSRALHTVNMMTASATFPMLEEFFKHQERFNHNETRHLSRTSIVNEIVKFTTGVLGDSYEIMKKQDCPLR</sequence>
<evidence type="ECO:0000313" key="2">
    <source>
        <dbReference type="Proteomes" id="UP000030645"/>
    </source>
</evidence>
<dbReference type="Gene3D" id="3.40.30.10">
    <property type="entry name" value="Glutaredoxin"/>
    <property type="match status" value="1"/>
</dbReference>
<proteinExistence type="predicted"/>
<dbReference type="STRING" id="981085.W9RK40"/>
<dbReference type="SUPFAM" id="SSF52833">
    <property type="entry name" value="Thioredoxin-like"/>
    <property type="match status" value="1"/>
</dbReference>
<protein>
    <recommendedName>
        <fullName evidence="3">Thioredoxin-like fold domain-containing protein</fullName>
    </recommendedName>
</protein>
<accession>W9RK40</accession>
<name>W9RK40_9ROSA</name>
<evidence type="ECO:0008006" key="3">
    <source>
        <dbReference type="Google" id="ProtNLM"/>
    </source>
</evidence>
<keyword evidence="2" id="KW-1185">Reference proteome</keyword>
<dbReference type="InterPro" id="IPR036249">
    <property type="entry name" value="Thioredoxin-like_sf"/>
</dbReference>
<dbReference type="Proteomes" id="UP000030645">
    <property type="component" value="Unassembled WGS sequence"/>
</dbReference>
<dbReference type="CDD" id="cd02972">
    <property type="entry name" value="DsbA_family"/>
    <property type="match status" value="1"/>
</dbReference>
<reference evidence="2" key="1">
    <citation type="submission" date="2013-01" db="EMBL/GenBank/DDBJ databases">
        <title>Draft Genome Sequence of a Mulberry Tree, Morus notabilis C.K. Schneid.</title>
        <authorList>
            <person name="He N."/>
            <person name="Zhao S."/>
        </authorList>
    </citation>
    <scope>NUCLEOTIDE SEQUENCE</scope>
</reference>
<dbReference type="PANTHER" id="PTHR33875:SF2">
    <property type="entry name" value="ACR183CP"/>
    <property type="match status" value="1"/>
</dbReference>
<dbReference type="PANTHER" id="PTHR33875">
    <property type="entry name" value="OS09G0542200 PROTEIN"/>
    <property type="match status" value="1"/>
</dbReference>
<gene>
    <name evidence="1" type="ORF">L484_014321</name>
</gene>
<dbReference type="EMBL" id="KE344844">
    <property type="protein sequence ID" value="EXB81513.1"/>
    <property type="molecule type" value="Genomic_DNA"/>
</dbReference>
<evidence type="ECO:0000313" key="1">
    <source>
        <dbReference type="EMBL" id="EXB81513.1"/>
    </source>
</evidence>
<dbReference type="AlphaFoldDB" id="W9RK40"/>
<organism evidence="1 2">
    <name type="scientific">Morus notabilis</name>
    <dbReference type="NCBI Taxonomy" id="981085"/>
    <lineage>
        <taxon>Eukaryota</taxon>
        <taxon>Viridiplantae</taxon>
        <taxon>Streptophyta</taxon>
        <taxon>Embryophyta</taxon>
        <taxon>Tracheophyta</taxon>
        <taxon>Spermatophyta</taxon>
        <taxon>Magnoliopsida</taxon>
        <taxon>eudicotyledons</taxon>
        <taxon>Gunneridae</taxon>
        <taxon>Pentapetalae</taxon>
        <taxon>rosids</taxon>
        <taxon>fabids</taxon>
        <taxon>Rosales</taxon>
        <taxon>Moraceae</taxon>
        <taxon>Moreae</taxon>
        <taxon>Morus</taxon>
    </lineage>
</organism>
<dbReference type="eggNOG" id="KOG2567">
    <property type="taxonomic scope" value="Eukaryota"/>
</dbReference>